<sequence>MEEIADKLFLKSKKLVRLYVGLSGIPGSGKTTFAKKLATYIHETYNVKTIHISMDGFHLPKEELKRFSVFFDHKIGDPVFGDIEVSFDTRILIFEGLYLSFNENVWRDIYNEMDESFFLECTLELARKRWFKNL</sequence>
<dbReference type="EMBL" id="JADGJW010000090">
    <property type="protein sequence ID" value="KAJ3224540.1"/>
    <property type="molecule type" value="Genomic_DNA"/>
</dbReference>
<keyword evidence="2" id="KW-1185">Reference proteome</keyword>
<dbReference type="GO" id="GO:0016301">
    <property type="term" value="F:kinase activity"/>
    <property type="evidence" value="ECO:0007669"/>
    <property type="project" value="UniProtKB-KW"/>
</dbReference>
<reference evidence="1" key="1">
    <citation type="submission" date="2020-05" db="EMBL/GenBank/DDBJ databases">
        <title>Phylogenomic resolution of chytrid fungi.</title>
        <authorList>
            <person name="Stajich J.E."/>
            <person name="Amses K."/>
            <person name="Simmons R."/>
            <person name="Seto K."/>
            <person name="Myers J."/>
            <person name="Bonds A."/>
            <person name="Quandt C.A."/>
            <person name="Barry K."/>
            <person name="Liu P."/>
            <person name="Grigoriev I."/>
            <person name="Longcore J.E."/>
            <person name="James T.Y."/>
        </authorList>
    </citation>
    <scope>NUCLEOTIDE SEQUENCE</scope>
    <source>
        <strain evidence="1">JEL0476</strain>
    </source>
</reference>
<dbReference type="PANTHER" id="PTHR10285">
    <property type="entry name" value="URIDINE KINASE"/>
    <property type="match status" value="1"/>
</dbReference>
<keyword evidence="1" id="KW-0808">Transferase</keyword>
<dbReference type="SUPFAM" id="SSF52540">
    <property type="entry name" value="P-loop containing nucleoside triphosphate hydrolases"/>
    <property type="match status" value="1"/>
</dbReference>
<evidence type="ECO:0000313" key="2">
    <source>
        <dbReference type="Proteomes" id="UP001211065"/>
    </source>
</evidence>
<dbReference type="InterPro" id="IPR027417">
    <property type="entry name" value="P-loop_NTPase"/>
</dbReference>
<organism evidence="1 2">
    <name type="scientific">Clydaea vesicula</name>
    <dbReference type="NCBI Taxonomy" id="447962"/>
    <lineage>
        <taxon>Eukaryota</taxon>
        <taxon>Fungi</taxon>
        <taxon>Fungi incertae sedis</taxon>
        <taxon>Chytridiomycota</taxon>
        <taxon>Chytridiomycota incertae sedis</taxon>
        <taxon>Chytridiomycetes</taxon>
        <taxon>Lobulomycetales</taxon>
        <taxon>Lobulomycetaceae</taxon>
        <taxon>Clydaea</taxon>
    </lineage>
</organism>
<evidence type="ECO:0000313" key="1">
    <source>
        <dbReference type="EMBL" id="KAJ3224540.1"/>
    </source>
</evidence>
<protein>
    <submittedName>
        <fullName evidence="1">Kinase</fullName>
    </submittedName>
</protein>
<name>A0AAD5U4Z8_9FUNG</name>
<dbReference type="Gene3D" id="3.40.50.300">
    <property type="entry name" value="P-loop containing nucleotide triphosphate hydrolases"/>
    <property type="match status" value="2"/>
</dbReference>
<accession>A0AAD5U4Z8</accession>
<gene>
    <name evidence="1" type="primary">YFH7</name>
    <name evidence="1" type="ORF">HK099_008339</name>
</gene>
<proteinExistence type="predicted"/>
<dbReference type="Proteomes" id="UP001211065">
    <property type="component" value="Unassembled WGS sequence"/>
</dbReference>
<keyword evidence="1" id="KW-0418">Kinase</keyword>
<comment type="caution">
    <text evidence="1">The sequence shown here is derived from an EMBL/GenBank/DDBJ whole genome shotgun (WGS) entry which is preliminary data.</text>
</comment>
<dbReference type="AlphaFoldDB" id="A0AAD5U4Z8"/>